<name>A0A3N4J0N8_9PEZI</name>
<dbReference type="Proteomes" id="UP000276215">
    <property type="component" value="Unassembled WGS sequence"/>
</dbReference>
<sequence>MSLDGNYAAGVDSFEFSTSEAPETIRSDSEVLLIPSSSSPSSMLFLLFCLIAGEEEKKNLLTNFLEPEEPFSNNGSLTYRRDFSMNALLMRLGRRDLIATPVPWDIAARTSNVLNGSSGWIATRSSVQAYIPSLSSIPEC</sequence>
<evidence type="ECO:0000313" key="1">
    <source>
        <dbReference type="EMBL" id="RPA91685.1"/>
    </source>
</evidence>
<gene>
    <name evidence="1" type="ORF">L873DRAFT_1818995</name>
</gene>
<accession>A0A3N4J0N8</accession>
<evidence type="ECO:0000313" key="2">
    <source>
        <dbReference type="Proteomes" id="UP000276215"/>
    </source>
</evidence>
<proteinExistence type="predicted"/>
<dbReference type="EMBL" id="ML120490">
    <property type="protein sequence ID" value="RPA91685.1"/>
    <property type="molecule type" value="Genomic_DNA"/>
</dbReference>
<organism evidence="1 2">
    <name type="scientific">Choiromyces venosus 120613-1</name>
    <dbReference type="NCBI Taxonomy" id="1336337"/>
    <lineage>
        <taxon>Eukaryota</taxon>
        <taxon>Fungi</taxon>
        <taxon>Dikarya</taxon>
        <taxon>Ascomycota</taxon>
        <taxon>Pezizomycotina</taxon>
        <taxon>Pezizomycetes</taxon>
        <taxon>Pezizales</taxon>
        <taxon>Tuberaceae</taxon>
        <taxon>Choiromyces</taxon>
    </lineage>
</organism>
<dbReference type="AlphaFoldDB" id="A0A3N4J0N8"/>
<keyword evidence="2" id="KW-1185">Reference proteome</keyword>
<protein>
    <submittedName>
        <fullName evidence="1">Uncharacterized protein</fullName>
    </submittedName>
</protein>
<reference evidence="1 2" key="1">
    <citation type="journal article" date="2018" name="Nat. Ecol. Evol.">
        <title>Pezizomycetes genomes reveal the molecular basis of ectomycorrhizal truffle lifestyle.</title>
        <authorList>
            <person name="Murat C."/>
            <person name="Payen T."/>
            <person name="Noel B."/>
            <person name="Kuo A."/>
            <person name="Morin E."/>
            <person name="Chen J."/>
            <person name="Kohler A."/>
            <person name="Krizsan K."/>
            <person name="Balestrini R."/>
            <person name="Da Silva C."/>
            <person name="Montanini B."/>
            <person name="Hainaut M."/>
            <person name="Levati E."/>
            <person name="Barry K.W."/>
            <person name="Belfiori B."/>
            <person name="Cichocki N."/>
            <person name="Clum A."/>
            <person name="Dockter R.B."/>
            <person name="Fauchery L."/>
            <person name="Guy J."/>
            <person name="Iotti M."/>
            <person name="Le Tacon F."/>
            <person name="Lindquist E.A."/>
            <person name="Lipzen A."/>
            <person name="Malagnac F."/>
            <person name="Mello A."/>
            <person name="Molinier V."/>
            <person name="Miyauchi S."/>
            <person name="Poulain J."/>
            <person name="Riccioni C."/>
            <person name="Rubini A."/>
            <person name="Sitrit Y."/>
            <person name="Splivallo R."/>
            <person name="Traeger S."/>
            <person name="Wang M."/>
            <person name="Zifcakova L."/>
            <person name="Wipf D."/>
            <person name="Zambonelli A."/>
            <person name="Paolocci F."/>
            <person name="Nowrousian M."/>
            <person name="Ottonello S."/>
            <person name="Baldrian P."/>
            <person name="Spatafora J.W."/>
            <person name="Henrissat B."/>
            <person name="Nagy L.G."/>
            <person name="Aury J.M."/>
            <person name="Wincker P."/>
            <person name="Grigoriev I.V."/>
            <person name="Bonfante P."/>
            <person name="Martin F.M."/>
        </authorList>
    </citation>
    <scope>NUCLEOTIDE SEQUENCE [LARGE SCALE GENOMIC DNA]</scope>
    <source>
        <strain evidence="1 2">120613-1</strain>
    </source>
</reference>